<gene>
    <name evidence="1" type="ORF">GGQ99_001401</name>
</gene>
<reference evidence="1 2" key="1">
    <citation type="submission" date="2020-08" db="EMBL/GenBank/DDBJ databases">
        <title>Genomic Encyclopedia of Type Strains, Phase IV (KMG-IV): sequencing the most valuable type-strain genomes for metagenomic binning, comparative biology and taxonomic classification.</title>
        <authorList>
            <person name="Goeker M."/>
        </authorList>
    </citation>
    <scope>NUCLEOTIDE SEQUENCE [LARGE SCALE GENOMIC DNA]</scope>
    <source>
        <strain evidence="1 2">DSM 7050</strain>
    </source>
</reference>
<dbReference type="EMBL" id="JACHOT010000001">
    <property type="protein sequence ID" value="MBB4649679.1"/>
    <property type="molecule type" value="Genomic_DNA"/>
</dbReference>
<proteinExistence type="predicted"/>
<dbReference type="Proteomes" id="UP000539538">
    <property type="component" value="Unassembled WGS sequence"/>
</dbReference>
<evidence type="ECO:0000313" key="1">
    <source>
        <dbReference type="EMBL" id="MBB4649679.1"/>
    </source>
</evidence>
<accession>A0ABR6L0G2</accession>
<evidence type="ECO:0000313" key="2">
    <source>
        <dbReference type="Proteomes" id="UP000539538"/>
    </source>
</evidence>
<keyword evidence="2" id="KW-1185">Reference proteome</keyword>
<sequence length="45" mass="4917">MILPLPLPRPVGSTTGRLDLKETGAQRNQRSMRSIASIISSWLPA</sequence>
<protein>
    <submittedName>
        <fullName evidence="1">Uncharacterized protein</fullName>
    </submittedName>
</protein>
<name>A0ABR6L0G2_9HYPH</name>
<comment type="caution">
    <text evidence="1">The sequence shown here is derived from an EMBL/GenBank/DDBJ whole genome shotgun (WGS) entry which is preliminary data.</text>
</comment>
<organism evidence="1 2">
    <name type="scientific">Aminobacter niigataensis</name>
    <dbReference type="NCBI Taxonomy" id="83265"/>
    <lineage>
        <taxon>Bacteria</taxon>
        <taxon>Pseudomonadati</taxon>
        <taxon>Pseudomonadota</taxon>
        <taxon>Alphaproteobacteria</taxon>
        <taxon>Hyphomicrobiales</taxon>
        <taxon>Phyllobacteriaceae</taxon>
        <taxon>Aminobacter</taxon>
    </lineage>
</organism>